<dbReference type="InterPro" id="IPR004392">
    <property type="entry name" value="Hyd_mat_HypB"/>
</dbReference>
<evidence type="ECO:0000256" key="6">
    <source>
        <dbReference type="ARBA" id="ARBA00022833"/>
    </source>
</evidence>
<accession>A0ABQ0YHS6</accession>
<feature type="compositionally biased region" description="Basic and acidic residues" evidence="8">
    <location>
        <begin position="19"/>
        <end position="57"/>
    </location>
</feature>
<dbReference type="RefSeq" id="WP_043801093.1">
    <property type="nucleotide sequence ID" value="NZ_BAAAYP010000048.1"/>
</dbReference>
<proteinExistence type="inferred from homology"/>
<dbReference type="PANTHER" id="PTHR30134">
    <property type="entry name" value="HYDROGENASE PROTEIN ASSEMBLY PROTEIN, NICKEL CHAPERONE"/>
    <property type="match status" value="1"/>
</dbReference>
<gene>
    <name evidence="10" type="ORF">RAJCM14343_1278</name>
</gene>
<keyword evidence="5" id="KW-0378">Hydrolase</keyword>
<dbReference type="NCBIfam" id="TIGR00073">
    <property type="entry name" value="hypB"/>
    <property type="match status" value="1"/>
</dbReference>
<evidence type="ECO:0000256" key="1">
    <source>
        <dbReference type="ARBA" id="ARBA00006211"/>
    </source>
</evidence>
<keyword evidence="4" id="KW-0547">Nucleotide-binding</keyword>
<name>A0ABQ0YHS6_9NOCA</name>
<dbReference type="PANTHER" id="PTHR30134:SF2">
    <property type="entry name" value="HYDROGENASE MATURATION FACTOR HYPB"/>
    <property type="match status" value="1"/>
</dbReference>
<dbReference type="EMBL" id="BLAH01000039">
    <property type="protein sequence ID" value="GES36029.1"/>
    <property type="molecule type" value="Genomic_DNA"/>
</dbReference>
<organism evidence="10 11">
    <name type="scientific">Rhodococcus aetherivorans</name>
    <dbReference type="NCBI Taxonomy" id="191292"/>
    <lineage>
        <taxon>Bacteria</taxon>
        <taxon>Bacillati</taxon>
        <taxon>Actinomycetota</taxon>
        <taxon>Actinomycetes</taxon>
        <taxon>Mycobacteriales</taxon>
        <taxon>Nocardiaceae</taxon>
        <taxon>Rhodococcus</taxon>
    </lineage>
</organism>
<evidence type="ECO:0000256" key="4">
    <source>
        <dbReference type="ARBA" id="ARBA00022741"/>
    </source>
</evidence>
<keyword evidence="2" id="KW-0533">Nickel</keyword>
<reference evidence="10 11" key="1">
    <citation type="journal article" date="2018" name="Biodegradation">
        <title>1,4-Dioxane degradation characteristics of Rhodococcus aetherivorans JCM 14343.</title>
        <authorList>
            <person name="Inoue D."/>
            <person name="Tsunoda T."/>
            <person name="Yamamoto N."/>
            <person name="Ike M."/>
            <person name="Sei K."/>
        </authorList>
    </citation>
    <scope>NUCLEOTIDE SEQUENCE [LARGE SCALE GENOMIC DNA]</scope>
    <source>
        <strain evidence="10 11">JCM 14343</strain>
    </source>
</reference>
<dbReference type="Gene3D" id="3.40.50.300">
    <property type="entry name" value="P-loop containing nucleotide triphosphate hydrolases"/>
    <property type="match status" value="1"/>
</dbReference>
<comment type="similarity">
    <text evidence="1">Belongs to the SIMIBI class G3E GTPase family. HypB/HupM subfamily.</text>
</comment>
<comment type="caution">
    <text evidence="10">The sequence shown here is derived from an EMBL/GenBank/DDBJ whole genome shotgun (WGS) entry which is preliminary data.</text>
</comment>
<evidence type="ECO:0000259" key="9">
    <source>
        <dbReference type="Pfam" id="PF02492"/>
    </source>
</evidence>
<evidence type="ECO:0000256" key="7">
    <source>
        <dbReference type="ARBA" id="ARBA00023134"/>
    </source>
</evidence>
<evidence type="ECO:0000256" key="5">
    <source>
        <dbReference type="ARBA" id="ARBA00022801"/>
    </source>
</evidence>
<evidence type="ECO:0000313" key="10">
    <source>
        <dbReference type="EMBL" id="GES36029.1"/>
    </source>
</evidence>
<keyword evidence="3" id="KW-0479">Metal-binding</keyword>
<evidence type="ECO:0000313" key="11">
    <source>
        <dbReference type="Proteomes" id="UP000325466"/>
    </source>
</evidence>
<protein>
    <submittedName>
        <fullName evidence="10">Hydrogenase nickel incorporation-associated protein HypB</fullName>
    </submittedName>
</protein>
<feature type="domain" description="CobW/HypB/UreG nucleotide-binding" evidence="9">
    <location>
        <begin position="94"/>
        <end position="253"/>
    </location>
</feature>
<keyword evidence="11" id="KW-1185">Reference proteome</keyword>
<evidence type="ECO:0000256" key="2">
    <source>
        <dbReference type="ARBA" id="ARBA00022596"/>
    </source>
</evidence>
<feature type="region of interest" description="Disordered" evidence="8">
    <location>
        <begin position="11"/>
        <end position="57"/>
    </location>
</feature>
<dbReference type="Proteomes" id="UP000325466">
    <property type="component" value="Unassembled WGS sequence"/>
</dbReference>
<dbReference type="InterPro" id="IPR003495">
    <property type="entry name" value="CobW/HypB/UreG_nucleotide-bd"/>
</dbReference>
<sequence length="279" mass="30061">MCATCGCDDEAGPRITVPHAHDLPHGAERGHEHGHEHGHGHDHEHDHEHDHGHEHDRAPVQTETVTLEQQVLAKNDLLAERTRGWLAGRGVTAINVMSSPGAGKTTLLERTIRELSGSAPIAVIEGDQETLLDVERIRSTGCAAVQVNTGAGCHLDAQMMHDALTALDPAPGTLLFVENVGNLVCPALFDLGEQAKVVLISTPEGTDKPLKYPHIFAVADLVVVNKVDLLPYVDFELETCVRHAGSVNPGVEVLAVSATTGEGMEAWYRWIADRRSGRS</sequence>
<dbReference type="InterPro" id="IPR027417">
    <property type="entry name" value="P-loop_NTPase"/>
</dbReference>
<keyword evidence="7" id="KW-0342">GTP-binding</keyword>
<keyword evidence="6" id="KW-0862">Zinc</keyword>
<dbReference type="Pfam" id="PF02492">
    <property type="entry name" value="cobW"/>
    <property type="match status" value="1"/>
</dbReference>
<dbReference type="SUPFAM" id="SSF52540">
    <property type="entry name" value="P-loop containing nucleoside triphosphate hydrolases"/>
    <property type="match status" value="1"/>
</dbReference>
<evidence type="ECO:0000256" key="3">
    <source>
        <dbReference type="ARBA" id="ARBA00022723"/>
    </source>
</evidence>
<dbReference type="CDD" id="cd05390">
    <property type="entry name" value="HypB"/>
    <property type="match status" value="1"/>
</dbReference>
<evidence type="ECO:0000256" key="8">
    <source>
        <dbReference type="SAM" id="MobiDB-lite"/>
    </source>
</evidence>